<dbReference type="InterPro" id="IPR036621">
    <property type="entry name" value="Anticodon-bd_dom_sf"/>
</dbReference>
<dbReference type="GO" id="GO:0003743">
    <property type="term" value="F:translation initiation factor activity"/>
    <property type="evidence" value="ECO:0007669"/>
    <property type="project" value="UniProtKB-KW"/>
</dbReference>
<evidence type="ECO:0000256" key="8">
    <source>
        <dbReference type="ARBA" id="ARBA00022777"/>
    </source>
</evidence>
<accession>K1Q6J3</accession>
<dbReference type="InterPro" id="IPR041715">
    <property type="entry name" value="HisRS-like_core"/>
</dbReference>
<dbReference type="EMBL" id="JH817298">
    <property type="protein sequence ID" value="EKC24485.1"/>
    <property type="molecule type" value="Genomic_DNA"/>
</dbReference>
<dbReference type="SUPFAM" id="SSF52425">
    <property type="entry name" value="Cryptochrome/photolyase, N-terminal domain"/>
    <property type="match status" value="1"/>
</dbReference>
<dbReference type="InterPro" id="IPR036134">
    <property type="entry name" value="Crypto/Photolyase_FAD-like_sf"/>
</dbReference>
<dbReference type="PROSITE" id="PS50908">
    <property type="entry name" value="RWD"/>
    <property type="match status" value="1"/>
</dbReference>
<dbReference type="Gene3D" id="1.10.510.10">
    <property type="entry name" value="Transferase(Phosphotransferase) domain 1"/>
    <property type="match status" value="2"/>
</dbReference>
<dbReference type="Gene3D" id="3.10.110.10">
    <property type="entry name" value="Ubiquitin Conjugating Enzyme"/>
    <property type="match status" value="1"/>
</dbReference>
<organism evidence="17">
    <name type="scientific">Magallana gigas</name>
    <name type="common">Pacific oyster</name>
    <name type="synonym">Crassostrea gigas</name>
    <dbReference type="NCBI Taxonomy" id="29159"/>
    <lineage>
        <taxon>Eukaryota</taxon>
        <taxon>Metazoa</taxon>
        <taxon>Spiralia</taxon>
        <taxon>Lophotrochozoa</taxon>
        <taxon>Mollusca</taxon>
        <taxon>Bivalvia</taxon>
        <taxon>Autobranchia</taxon>
        <taxon>Pteriomorphia</taxon>
        <taxon>Ostreida</taxon>
        <taxon>Ostreoidea</taxon>
        <taxon>Ostreidae</taxon>
        <taxon>Magallana</taxon>
    </lineage>
</organism>
<proteinExistence type="inferred from homology"/>
<evidence type="ECO:0000256" key="13">
    <source>
        <dbReference type="ARBA" id="ARBA00048679"/>
    </source>
</evidence>
<dbReference type="Gene3D" id="3.40.50.620">
    <property type="entry name" value="HUPs"/>
    <property type="match status" value="1"/>
</dbReference>
<dbReference type="InterPro" id="IPR000719">
    <property type="entry name" value="Prot_kinase_dom"/>
</dbReference>
<dbReference type="Gene3D" id="3.30.930.10">
    <property type="entry name" value="Bira Bifunctional Protein, Domain 2"/>
    <property type="match status" value="1"/>
</dbReference>
<protein>
    <recommendedName>
        <fullName evidence="3">non-specific serine/threonine protein kinase</fullName>
        <ecNumber evidence="3">2.7.11.1</ecNumber>
    </recommendedName>
</protein>
<dbReference type="PROSITE" id="PS00108">
    <property type="entry name" value="PROTEIN_KINASE_ST"/>
    <property type="match status" value="1"/>
</dbReference>
<evidence type="ECO:0000256" key="1">
    <source>
        <dbReference type="ARBA" id="ARBA00001932"/>
    </source>
</evidence>
<evidence type="ECO:0000256" key="4">
    <source>
        <dbReference type="ARBA" id="ARBA00022527"/>
    </source>
</evidence>
<keyword evidence="10" id="KW-0067">ATP-binding</keyword>
<feature type="region of interest" description="Disordered" evidence="16">
    <location>
        <begin position="699"/>
        <end position="749"/>
    </location>
</feature>
<dbReference type="Pfam" id="PF00069">
    <property type="entry name" value="Pkinase"/>
    <property type="match status" value="1"/>
</dbReference>
<dbReference type="InterPro" id="IPR024435">
    <property type="entry name" value="HisRS-related_dom"/>
</dbReference>
<keyword evidence="17" id="KW-0648">Protein biosynthesis</keyword>
<dbReference type="CDD" id="cd14046">
    <property type="entry name" value="STKc_EIF2AK4_GCN2_rpt2"/>
    <property type="match status" value="1"/>
</dbReference>
<keyword evidence="5 14" id="KW-0285">Flavoprotein</keyword>
<dbReference type="Pfam" id="PF00875">
    <property type="entry name" value="DNA_photolyase"/>
    <property type="match status" value="1"/>
</dbReference>
<comment type="cofactor">
    <cofactor evidence="1">
        <name>(6R)-5,10-methylene-5,6,7,8-tetrahydrofolate</name>
        <dbReference type="ChEBI" id="CHEBI:15636"/>
    </cofactor>
</comment>
<keyword evidence="6" id="KW-0808">Transferase</keyword>
<dbReference type="InterPro" id="IPR045864">
    <property type="entry name" value="aa-tRNA-synth_II/BPL/LPL"/>
</dbReference>
<feature type="binding site" evidence="14">
    <location>
        <begin position="388"/>
        <end position="390"/>
    </location>
    <ligand>
        <name>FAD</name>
        <dbReference type="ChEBI" id="CHEBI:57692"/>
    </ligand>
</feature>
<dbReference type="SUPFAM" id="SSF54495">
    <property type="entry name" value="UBC-like"/>
    <property type="match status" value="1"/>
</dbReference>
<dbReference type="Pfam" id="PF13393">
    <property type="entry name" value="tRNA-synt_His"/>
    <property type="match status" value="1"/>
</dbReference>
<evidence type="ECO:0000256" key="14">
    <source>
        <dbReference type="PIRSR" id="PIRSR602081-1"/>
    </source>
</evidence>
<keyword evidence="17" id="KW-0396">Initiation factor</keyword>
<comment type="catalytic activity">
    <reaction evidence="12">
        <text>L-threonyl-[protein] + ATP = O-phospho-L-threonyl-[protein] + ADP + H(+)</text>
        <dbReference type="Rhea" id="RHEA:46608"/>
        <dbReference type="Rhea" id="RHEA-COMP:11060"/>
        <dbReference type="Rhea" id="RHEA-COMP:11605"/>
        <dbReference type="ChEBI" id="CHEBI:15378"/>
        <dbReference type="ChEBI" id="CHEBI:30013"/>
        <dbReference type="ChEBI" id="CHEBI:30616"/>
        <dbReference type="ChEBI" id="CHEBI:61977"/>
        <dbReference type="ChEBI" id="CHEBI:456216"/>
        <dbReference type="EC" id="2.7.11.1"/>
    </reaction>
</comment>
<dbReference type="GO" id="GO:0005524">
    <property type="term" value="F:ATP binding"/>
    <property type="evidence" value="ECO:0007669"/>
    <property type="project" value="UniProtKB-UniRule"/>
</dbReference>
<dbReference type="PRINTS" id="PR00147">
    <property type="entry name" value="DNAPHOTLYASE"/>
</dbReference>
<evidence type="ECO:0000256" key="3">
    <source>
        <dbReference type="ARBA" id="ARBA00012513"/>
    </source>
</evidence>
<sequence>MGTKGKTIICLFRNDLRIHDNEVLQWANRNADFVLPMYIFDPRHFGGTYHFGFPKTGPHRTKFLLESIQDLRKNLKIRGSGLAVRKGKPHEELKKMIDMLGQSSVHSVVFHEEVTQEELDVEKSIKKHCGVNIKTFWGHTLYHREDLPFSPSQTPDVYTQFRKRVESQAPVRKCLDMPKSFRPLPEGVEEGEIPTNKDLGVEDPVTDPRSVVDFLGGESVAIDRLHHYLWETDAIATYKETRNGLLGADYSTKFSVWLALGSLSPRHIFWEVKRYENERTSNNSTYWVLFELIWRDYFRYVAMKYGNQIFYEGGIQNKNIRWKQDKQLFRAWKEGKTGVPFVDANMRELAATGFMSNRGRQNVASFLTKDLHLDWRLGAEWFESMLLDHDVCSNYGNWLYSAGIGNDPREDRKFNVVKQGFDYDSEGDYVRTWVPELKNVHGGSVHIVWTLSRGILEKAGVTLGETYPNPVHVAPEWSRHYSKASGSGGARGGSSHRPQKGIDFYFKGGNQRSMAEESLSERQEFELQALEAIYTGDVVDLREKDAWKACFVQRPPEIQITIKPQESIGHHEENHVQVDLHVKCTARYPLEIPELNFINTKGLSNSQLSRLKSEVDSIASEYKGEEMLLQIAQHVQQYLHAHNQPPAKSFYEEMMLNKRKQEEQKEEEQRQELERLKKKEEKELQSLEIEIQRRKEALKEENKKRKEETKQVEEEPISVPSSPSSEYVPNISPVGTPGMVRRPRTSVSPSPLIVHANTEVKEIKTRRQRRTSTPCREALEDHVCQNHTGGIVVLAFNTRGERTIHRGTCLGHGSSGSTVYVGIDTTSGELVTISEWVLKWRHYGRKKILRKDDVDEDKEGTACLKQVNSIEQELLSLIRLHHPNLVHYLAIKYQQDPGKITVYASSIFLDATGKIKVADYSIERRLADLFYYLEQSRPGVHFDDNRPVQGKATKKGDSYSLGLVLLSLAMGEDVDESNLEISTHFPSSFQDFLHKCLIKDDKTRWSVHQLLDHTFIKSSISLSLPITKQETQQEVNSQDEDSSDEEQPVITPYEASGQSRLTNEFEILKSLGKGGFGDVIKLLSGVCLHRYFNSWIELSDDPAHSESSSALSSSPKSTPKTPDKMTNTLDITDNIERLAPQTVEDSVEWSQSYSAIINPGWDSEEEDEADVDGENDKRWEESTVSPKLQYLYIQMEYCEKSTLRNCIDAGLYQDMNRVWRLFREIIEGLVHIHEQGMIHRDLKPVNIFLDSNDQVKIGDFGLATTSIISKSNILDVKMLTLSAADDNLESFSENTGDGSLTGKVGTALYVSPEMMTGASKIVYTQKVDLYSLGIIFFEMCYKPLPTGMERVKILGNLRLPEVRFPEDFDQYELKSQTYIIKWLLNHDPTQRASTKELLLSEHLPPPQMEEEELDEILRSTIADPRSKAYRRMLSALFSQNVNAADDLLFDSEIYKSKFTTKIPLVHEMVQEMMVKIFQHHGAVRLTTPLLMPKCDLYAKTDLYTRFIDHCGHLVSLPFDLRIPFVRYVARHNCSSVKRFCIDKVFREKKVYGQHPRELTECAFDIITPNLGSLFPDAEVVLLVQEIISEFPVLQQRNYYIKMNHMLILHAILQHCGVAGDKVTDVLHILSGVKLDSQYKTISKSLTSLGLTDQSVSSLLGILEMEGNYGKVASYLRCITKTRGEAASKAKQGLHELEVTLSNLDTLGLKLPVTVSLGFVFNTLQYSGMIFQVMVDSKKKHHSPDILAAGGCYDKLIEKFRSPLAHPSTESSIHGVGVSIAFEKIVLAMLEHKELNSLSSYDILVCTIGHKPMLKERMLILRDLWVAGLRTDIYLEAMQTQEEIQEFCRCNGIPYMVILKDGDTGAKVRMIEKDRITEKKLPTNAQVVDFLQQKLQASSKQEQSDSAQGVPSKTVGVVSPSDNYSTNYSNNILINFNFVIENGKLASKTRYRYESQILAKVSSTLSWLPKKSIDVIAVELSAPVLKCVVAFLEAAETYQ</sequence>
<dbReference type="InterPro" id="IPR014133">
    <property type="entry name" value="Cry_DASH"/>
</dbReference>
<dbReference type="InterPro" id="IPR002081">
    <property type="entry name" value="Cryptochrome/DNA_photolyase_1"/>
</dbReference>
<dbReference type="InterPro" id="IPR011009">
    <property type="entry name" value="Kinase-like_dom_sf"/>
</dbReference>
<dbReference type="Gene3D" id="3.40.50.800">
    <property type="entry name" value="Anticodon-binding domain"/>
    <property type="match status" value="1"/>
</dbReference>
<comment type="catalytic activity">
    <reaction evidence="13">
        <text>L-seryl-[protein] + ATP = O-phospho-L-seryl-[protein] + ADP + H(+)</text>
        <dbReference type="Rhea" id="RHEA:17989"/>
        <dbReference type="Rhea" id="RHEA-COMP:9863"/>
        <dbReference type="Rhea" id="RHEA-COMP:11604"/>
        <dbReference type="ChEBI" id="CHEBI:15378"/>
        <dbReference type="ChEBI" id="CHEBI:29999"/>
        <dbReference type="ChEBI" id="CHEBI:30616"/>
        <dbReference type="ChEBI" id="CHEBI:83421"/>
        <dbReference type="ChEBI" id="CHEBI:456216"/>
        <dbReference type="EC" id="2.7.11.1"/>
    </reaction>
</comment>
<dbReference type="InterPro" id="IPR016135">
    <property type="entry name" value="UBQ-conjugating_enzyme/RWD"/>
</dbReference>
<keyword evidence="8 17" id="KW-0418">Kinase</keyword>
<keyword evidence="11" id="KW-0157">Chromophore</keyword>
<evidence type="ECO:0000256" key="2">
    <source>
        <dbReference type="ARBA" id="ARBA00005862"/>
    </source>
</evidence>
<name>K1Q6J3_MAGGI</name>
<comment type="similarity">
    <text evidence="2">Belongs to the DNA photolyase class-1 family.</text>
</comment>
<dbReference type="CDD" id="cd23823">
    <property type="entry name" value="RWD_GCN2"/>
    <property type="match status" value="1"/>
</dbReference>
<evidence type="ECO:0000256" key="12">
    <source>
        <dbReference type="ARBA" id="ARBA00047899"/>
    </source>
</evidence>
<dbReference type="SMART" id="SM00220">
    <property type="entry name" value="S_TKc"/>
    <property type="match status" value="1"/>
</dbReference>
<keyword evidence="9 14" id="KW-0274">FAD</keyword>
<dbReference type="InterPro" id="IPR036155">
    <property type="entry name" value="Crypto/Photolyase_N_sf"/>
</dbReference>
<comment type="cofactor">
    <cofactor evidence="14">
        <name>FAD</name>
        <dbReference type="ChEBI" id="CHEBI:57692"/>
    </cofactor>
    <text evidence="14">Binds 1 FAD per subunit.</text>
</comment>
<feature type="binding site" evidence="14">
    <location>
        <begin position="251"/>
        <end position="255"/>
    </location>
    <ligand>
        <name>FAD</name>
        <dbReference type="ChEBI" id="CHEBI:57692"/>
    </ligand>
</feature>
<evidence type="ECO:0000256" key="6">
    <source>
        <dbReference type="ARBA" id="ARBA00022679"/>
    </source>
</evidence>
<feature type="site" description="Electron transfer via tryptophanyl radical" evidence="15">
    <location>
        <position position="375"/>
    </location>
</feature>
<dbReference type="FunCoup" id="K1Q6J3">
    <property type="interactions" value="1682"/>
</dbReference>
<dbReference type="EC" id="2.7.11.1" evidence="3"/>
<feature type="binding site" evidence="14">
    <location>
        <position position="238"/>
    </location>
    <ligand>
        <name>FAD</name>
        <dbReference type="ChEBI" id="CHEBI:57692"/>
    </ligand>
</feature>
<dbReference type="InterPro" id="IPR008271">
    <property type="entry name" value="Ser/Thr_kinase_AS"/>
</dbReference>
<dbReference type="InParanoid" id="K1Q6J3"/>
<feature type="compositionally biased region" description="Acidic residues" evidence="16">
    <location>
        <begin position="1037"/>
        <end position="1047"/>
    </location>
</feature>
<feature type="compositionally biased region" description="Basic and acidic residues" evidence="16">
    <location>
        <begin position="699"/>
        <end position="713"/>
    </location>
</feature>
<dbReference type="GO" id="GO:0003684">
    <property type="term" value="F:damaged DNA binding"/>
    <property type="evidence" value="ECO:0007669"/>
    <property type="project" value="TreeGrafter"/>
</dbReference>
<dbReference type="GO" id="GO:0071949">
    <property type="term" value="F:FAD binding"/>
    <property type="evidence" value="ECO:0007669"/>
    <property type="project" value="TreeGrafter"/>
</dbReference>
<feature type="region of interest" description="Disordered" evidence="16">
    <location>
        <begin position="1103"/>
        <end position="1127"/>
    </location>
</feature>
<dbReference type="Pfam" id="PF12745">
    <property type="entry name" value="HGTP_anticodon2"/>
    <property type="match status" value="1"/>
</dbReference>
<dbReference type="PANTHER" id="PTHR11455:SF22">
    <property type="entry name" value="CRYPTOCHROME DASH"/>
    <property type="match status" value="1"/>
</dbReference>
<dbReference type="PANTHER" id="PTHR11455">
    <property type="entry name" value="CRYPTOCHROME"/>
    <property type="match status" value="1"/>
</dbReference>
<dbReference type="SUPFAM" id="SSF48173">
    <property type="entry name" value="Cryptochrome/photolyase FAD-binding domain"/>
    <property type="match status" value="1"/>
</dbReference>
<feature type="site" description="Electron transfer via tryptophanyl radical" evidence="15">
    <location>
        <position position="322"/>
    </location>
</feature>
<feature type="compositionally biased region" description="Low complexity" evidence="16">
    <location>
        <begin position="1105"/>
        <end position="1126"/>
    </location>
</feature>
<dbReference type="Pfam" id="PF03441">
    <property type="entry name" value="FAD_binding_7"/>
    <property type="match status" value="1"/>
</dbReference>
<feature type="compositionally biased region" description="Low complexity" evidence="16">
    <location>
        <begin position="717"/>
        <end position="729"/>
    </location>
</feature>
<dbReference type="InterPro" id="IPR005101">
    <property type="entry name" value="Cryptochr/Photolyase_FAD-bd"/>
</dbReference>
<dbReference type="GO" id="GO:0003904">
    <property type="term" value="F:deoxyribodipyrimidine photo-lyase activity"/>
    <property type="evidence" value="ECO:0007669"/>
    <property type="project" value="TreeGrafter"/>
</dbReference>
<evidence type="ECO:0000256" key="15">
    <source>
        <dbReference type="PIRSR" id="PIRSR602081-2"/>
    </source>
</evidence>
<dbReference type="GO" id="GO:0004674">
    <property type="term" value="F:protein serine/threonine kinase activity"/>
    <property type="evidence" value="ECO:0007669"/>
    <property type="project" value="UniProtKB-KW"/>
</dbReference>
<evidence type="ECO:0000256" key="7">
    <source>
        <dbReference type="ARBA" id="ARBA00022741"/>
    </source>
</evidence>
<dbReference type="InterPro" id="IPR006050">
    <property type="entry name" value="DNA_photolyase_N"/>
</dbReference>
<gene>
    <name evidence="17" type="ORF">CGI_10019588</name>
</gene>
<dbReference type="Pfam" id="PF05773">
    <property type="entry name" value="RWD"/>
    <property type="match status" value="1"/>
</dbReference>
<dbReference type="InterPro" id="IPR017441">
    <property type="entry name" value="Protein_kinase_ATP_BS"/>
</dbReference>
<dbReference type="InterPro" id="IPR006575">
    <property type="entry name" value="RWD_dom"/>
</dbReference>
<dbReference type="SUPFAM" id="SSF56112">
    <property type="entry name" value="Protein kinase-like (PK-like)"/>
    <property type="match status" value="2"/>
</dbReference>
<reference evidence="17" key="1">
    <citation type="journal article" date="2012" name="Nature">
        <title>The oyster genome reveals stress adaptation and complexity of shell formation.</title>
        <authorList>
            <person name="Zhang G."/>
            <person name="Fang X."/>
            <person name="Guo X."/>
            <person name="Li L."/>
            <person name="Luo R."/>
            <person name="Xu F."/>
            <person name="Yang P."/>
            <person name="Zhang L."/>
            <person name="Wang X."/>
            <person name="Qi H."/>
            <person name="Xiong Z."/>
            <person name="Que H."/>
            <person name="Xie Y."/>
            <person name="Holland P.W."/>
            <person name="Paps J."/>
            <person name="Zhu Y."/>
            <person name="Wu F."/>
            <person name="Chen Y."/>
            <person name="Wang J."/>
            <person name="Peng C."/>
            <person name="Meng J."/>
            <person name="Yang L."/>
            <person name="Liu J."/>
            <person name="Wen B."/>
            <person name="Zhang N."/>
            <person name="Huang Z."/>
            <person name="Zhu Q."/>
            <person name="Feng Y."/>
            <person name="Mount A."/>
            <person name="Hedgecock D."/>
            <person name="Xu Z."/>
            <person name="Liu Y."/>
            <person name="Domazet-Loso T."/>
            <person name="Du Y."/>
            <person name="Sun X."/>
            <person name="Zhang S."/>
            <person name="Liu B."/>
            <person name="Cheng P."/>
            <person name="Jiang X."/>
            <person name="Li J."/>
            <person name="Fan D."/>
            <person name="Wang W."/>
            <person name="Fu W."/>
            <person name="Wang T."/>
            <person name="Wang B."/>
            <person name="Zhang J."/>
            <person name="Peng Z."/>
            <person name="Li Y."/>
            <person name="Li N."/>
            <person name="Wang J."/>
            <person name="Chen M."/>
            <person name="He Y."/>
            <person name="Tan F."/>
            <person name="Song X."/>
            <person name="Zheng Q."/>
            <person name="Huang R."/>
            <person name="Yang H."/>
            <person name="Du X."/>
            <person name="Chen L."/>
            <person name="Yang M."/>
            <person name="Gaffney P.M."/>
            <person name="Wang S."/>
            <person name="Luo L."/>
            <person name="She Z."/>
            <person name="Ming Y."/>
            <person name="Huang W."/>
            <person name="Zhang S."/>
            <person name="Huang B."/>
            <person name="Zhang Y."/>
            <person name="Qu T."/>
            <person name="Ni P."/>
            <person name="Miao G."/>
            <person name="Wang J."/>
            <person name="Wang Q."/>
            <person name="Steinberg C.E."/>
            <person name="Wang H."/>
            <person name="Li N."/>
            <person name="Qian L."/>
            <person name="Zhang G."/>
            <person name="Li Y."/>
            <person name="Yang H."/>
            <person name="Liu X."/>
            <person name="Wang J."/>
            <person name="Yin Y."/>
            <person name="Wang J."/>
        </authorList>
    </citation>
    <scope>NUCLEOTIDE SEQUENCE [LARGE SCALE GENOMIC DNA]</scope>
    <source>
        <strain evidence="17">05x7-T-G4-1.051#20</strain>
    </source>
</reference>
<dbReference type="PROSITE" id="PS00107">
    <property type="entry name" value="PROTEIN_KINASE_ATP"/>
    <property type="match status" value="1"/>
</dbReference>
<dbReference type="Gene3D" id="1.25.40.80">
    <property type="match status" value="1"/>
</dbReference>
<evidence type="ECO:0000256" key="9">
    <source>
        <dbReference type="ARBA" id="ARBA00022827"/>
    </source>
</evidence>
<dbReference type="Gene3D" id="1.10.579.10">
    <property type="entry name" value="DNA Cyclobutane Dipyrimidine Photolyase, subunit A, domain 3"/>
    <property type="match status" value="1"/>
</dbReference>
<dbReference type="NCBIfam" id="TIGR02765">
    <property type="entry name" value="crypto_DASH"/>
    <property type="match status" value="1"/>
</dbReference>
<keyword evidence="4" id="KW-0723">Serine/threonine-protein kinase</keyword>
<dbReference type="GO" id="GO:0000719">
    <property type="term" value="P:photoreactive repair"/>
    <property type="evidence" value="ECO:0007669"/>
    <property type="project" value="TreeGrafter"/>
</dbReference>
<evidence type="ECO:0000313" key="17">
    <source>
        <dbReference type="EMBL" id="EKC24485.1"/>
    </source>
</evidence>
<evidence type="ECO:0000256" key="16">
    <source>
        <dbReference type="SAM" id="MobiDB-lite"/>
    </source>
</evidence>
<evidence type="ECO:0000256" key="11">
    <source>
        <dbReference type="ARBA" id="ARBA00022991"/>
    </source>
</evidence>
<dbReference type="FunFam" id="3.10.110.10:FF:000057">
    <property type="entry name" value="eukaryotic translation initiation factor 2-alpha kinase 4"/>
    <property type="match status" value="1"/>
</dbReference>
<evidence type="ECO:0000256" key="5">
    <source>
        <dbReference type="ARBA" id="ARBA00022630"/>
    </source>
</evidence>
<keyword evidence="7" id="KW-0547">Nucleotide-binding</keyword>
<dbReference type="InterPro" id="IPR014729">
    <property type="entry name" value="Rossmann-like_a/b/a_fold"/>
</dbReference>
<feature type="site" description="Electron transfer via tryptophanyl radical" evidence="15">
    <location>
        <position position="398"/>
    </location>
</feature>
<dbReference type="PROSITE" id="PS51645">
    <property type="entry name" value="PHR_CRY_ALPHA_BETA"/>
    <property type="match status" value="1"/>
</dbReference>
<dbReference type="SMART" id="SM00591">
    <property type="entry name" value="RWD"/>
    <property type="match status" value="1"/>
</dbReference>
<dbReference type="SUPFAM" id="SSF55681">
    <property type="entry name" value="Class II aaRS and biotin synthetases"/>
    <property type="match status" value="1"/>
</dbReference>
<feature type="region of interest" description="Disordered" evidence="16">
    <location>
        <begin position="1028"/>
        <end position="1055"/>
    </location>
</feature>
<dbReference type="HOGENOM" id="CLU_001222_1_0_1"/>
<dbReference type="PROSITE" id="PS50011">
    <property type="entry name" value="PROTEIN_KINASE_DOM"/>
    <property type="match status" value="1"/>
</dbReference>
<evidence type="ECO:0000256" key="10">
    <source>
        <dbReference type="ARBA" id="ARBA00022840"/>
    </source>
</evidence>